<name>A0A6G1JW75_9PLEO</name>
<feature type="region of interest" description="Disordered" evidence="1">
    <location>
        <begin position="166"/>
        <end position="382"/>
    </location>
</feature>
<organism evidence="2 3">
    <name type="scientific">Pleomassaria siparia CBS 279.74</name>
    <dbReference type="NCBI Taxonomy" id="1314801"/>
    <lineage>
        <taxon>Eukaryota</taxon>
        <taxon>Fungi</taxon>
        <taxon>Dikarya</taxon>
        <taxon>Ascomycota</taxon>
        <taxon>Pezizomycotina</taxon>
        <taxon>Dothideomycetes</taxon>
        <taxon>Pleosporomycetidae</taxon>
        <taxon>Pleosporales</taxon>
        <taxon>Pleomassariaceae</taxon>
        <taxon>Pleomassaria</taxon>
    </lineage>
</organism>
<accession>A0A6G1JW75</accession>
<evidence type="ECO:0000313" key="3">
    <source>
        <dbReference type="Proteomes" id="UP000799428"/>
    </source>
</evidence>
<dbReference type="AlphaFoldDB" id="A0A6G1JW75"/>
<feature type="compositionally biased region" description="Low complexity" evidence="1">
    <location>
        <begin position="303"/>
        <end position="317"/>
    </location>
</feature>
<feature type="compositionally biased region" description="Basic and acidic residues" evidence="1">
    <location>
        <begin position="180"/>
        <end position="197"/>
    </location>
</feature>
<feature type="compositionally biased region" description="Pro residues" evidence="1">
    <location>
        <begin position="87"/>
        <end position="101"/>
    </location>
</feature>
<proteinExistence type="predicted"/>
<protein>
    <submittedName>
        <fullName evidence="2">Uncharacterized protein</fullName>
    </submittedName>
</protein>
<sequence>MPRQLPWLNKGSGTRTQVKTSTKTAGKRTRRDSDDDDDFFAGTVLERSGKGKGKATAVPFDSDDDLPEAHTGSNRKTLDDTDRVPSSSPPLPESDHPPPPQIESMHKGLSKFNLRDDEWRMVEDEFLATAELFTRHLKAVQYEEIKQKIAKIKTEGGTAEIKRAVVPSANPSVEGSFQRKAKEQKEKQSKGLDDVAKGKVAKPSRAGSAKLASSTLSSSRRSRANSATPRPAPKAIPARHIVLDSDASDGDDLDAPQHPQPIQQKSDFNTHTFVKPVVPVTPRPGPARTTTNLDFDDHPPAKSTSRPPTTHHPSTSRASQPSNTTTTTKTKTSRSLDLFDELDVPQSRDALPKEQTDRLAKRKADREKEEKRREERVKRKAVKLEDIPTFLI</sequence>
<dbReference type="Proteomes" id="UP000799428">
    <property type="component" value="Unassembled WGS sequence"/>
</dbReference>
<dbReference type="EMBL" id="MU005782">
    <property type="protein sequence ID" value="KAF2704505.1"/>
    <property type="molecule type" value="Genomic_DNA"/>
</dbReference>
<dbReference type="OrthoDB" id="5374569at2759"/>
<evidence type="ECO:0000313" key="2">
    <source>
        <dbReference type="EMBL" id="KAF2704505.1"/>
    </source>
</evidence>
<reference evidence="2" key="1">
    <citation type="journal article" date="2020" name="Stud. Mycol.">
        <title>101 Dothideomycetes genomes: a test case for predicting lifestyles and emergence of pathogens.</title>
        <authorList>
            <person name="Haridas S."/>
            <person name="Albert R."/>
            <person name="Binder M."/>
            <person name="Bloem J."/>
            <person name="Labutti K."/>
            <person name="Salamov A."/>
            <person name="Andreopoulos B."/>
            <person name="Baker S."/>
            <person name="Barry K."/>
            <person name="Bills G."/>
            <person name="Bluhm B."/>
            <person name="Cannon C."/>
            <person name="Castanera R."/>
            <person name="Culley D."/>
            <person name="Daum C."/>
            <person name="Ezra D."/>
            <person name="Gonzalez J."/>
            <person name="Henrissat B."/>
            <person name="Kuo A."/>
            <person name="Liang C."/>
            <person name="Lipzen A."/>
            <person name="Lutzoni F."/>
            <person name="Magnuson J."/>
            <person name="Mondo S."/>
            <person name="Nolan M."/>
            <person name="Ohm R."/>
            <person name="Pangilinan J."/>
            <person name="Park H.-J."/>
            <person name="Ramirez L."/>
            <person name="Alfaro M."/>
            <person name="Sun H."/>
            <person name="Tritt A."/>
            <person name="Yoshinaga Y."/>
            <person name="Zwiers L.-H."/>
            <person name="Turgeon B."/>
            <person name="Goodwin S."/>
            <person name="Spatafora J."/>
            <person name="Crous P."/>
            <person name="Grigoriev I."/>
        </authorList>
    </citation>
    <scope>NUCLEOTIDE SEQUENCE</scope>
    <source>
        <strain evidence="2">CBS 279.74</strain>
    </source>
</reference>
<feature type="compositionally biased region" description="Low complexity" evidence="1">
    <location>
        <begin position="208"/>
        <end position="229"/>
    </location>
</feature>
<feature type="region of interest" description="Disordered" evidence="1">
    <location>
        <begin position="1"/>
        <end position="109"/>
    </location>
</feature>
<feature type="compositionally biased region" description="Polar residues" evidence="1">
    <location>
        <begin position="11"/>
        <end position="24"/>
    </location>
</feature>
<evidence type="ECO:0000256" key="1">
    <source>
        <dbReference type="SAM" id="MobiDB-lite"/>
    </source>
</evidence>
<gene>
    <name evidence="2" type="ORF">K504DRAFT_485098</name>
</gene>
<keyword evidence="3" id="KW-1185">Reference proteome</keyword>
<feature type="compositionally biased region" description="Polar residues" evidence="1">
    <location>
        <begin position="260"/>
        <end position="272"/>
    </location>
</feature>
<feature type="compositionally biased region" description="Basic and acidic residues" evidence="1">
    <location>
        <begin position="350"/>
        <end position="382"/>
    </location>
</feature>